<dbReference type="InterPro" id="IPR036291">
    <property type="entry name" value="NAD(P)-bd_dom_sf"/>
</dbReference>
<organism evidence="2">
    <name type="scientific">human gut metagenome</name>
    <dbReference type="NCBI Taxonomy" id="408170"/>
    <lineage>
        <taxon>unclassified sequences</taxon>
        <taxon>metagenomes</taxon>
        <taxon>organismal metagenomes</taxon>
    </lineage>
</organism>
<dbReference type="Gene3D" id="3.40.50.720">
    <property type="entry name" value="NAD(P)-binding Rossmann-like Domain"/>
    <property type="match status" value="1"/>
</dbReference>
<dbReference type="SUPFAM" id="SSF51735">
    <property type="entry name" value="NAD(P)-binding Rossmann-fold domains"/>
    <property type="match status" value="1"/>
</dbReference>
<protein>
    <submittedName>
        <fullName evidence="2">Pyrroline-5-carboxylate reductase</fullName>
    </submittedName>
</protein>
<dbReference type="Pfam" id="PF03807">
    <property type="entry name" value="F420_oxidored"/>
    <property type="match status" value="1"/>
</dbReference>
<accession>W1XB34</accession>
<evidence type="ECO:0000259" key="1">
    <source>
        <dbReference type="Pfam" id="PF03807"/>
    </source>
</evidence>
<name>W1XB34_9ZZZZ</name>
<proteinExistence type="predicted"/>
<reference evidence="2" key="1">
    <citation type="submission" date="2013-12" db="EMBL/GenBank/DDBJ databases">
        <title>A Varibaculum cambriense genome reconstructed from a premature infant gut community with otherwise low bacterial novelty that shifts toward anaerobic metabolism during the third week of life.</title>
        <authorList>
            <person name="Brown C.T."/>
            <person name="Sharon I."/>
            <person name="Thomas B.C."/>
            <person name="Castelle C.J."/>
            <person name="Morowitz M.J."/>
            <person name="Banfield J.F."/>
        </authorList>
    </citation>
    <scope>NUCLEOTIDE SEQUENCE</scope>
</reference>
<feature type="domain" description="Pyrroline-5-carboxylate reductase catalytic N-terminal" evidence="1">
    <location>
        <begin position="2"/>
        <end position="52"/>
    </location>
</feature>
<evidence type="ECO:0000313" key="2">
    <source>
        <dbReference type="EMBL" id="ETJ26695.1"/>
    </source>
</evidence>
<feature type="non-terminal residue" evidence="2">
    <location>
        <position position="56"/>
    </location>
</feature>
<dbReference type="InterPro" id="IPR028939">
    <property type="entry name" value="P5C_Rdtase_cat_N"/>
</dbReference>
<sequence>MKIGFIGLGNMGGSLARVVARQKNHQALLANRSPEKAKQIANEVGGEPVTNEVVFE</sequence>
<comment type="caution">
    <text evidence="2">The sequence shown here is derived from an EMBL/GenBank/DDBJ whole genome shotgun (WGS) entry which is preliminary data.</text>
</comment>
<dbReference type="EMBL" id="AZMM01017274">
    <property type="protein sequence ID" value="ETJ26695.1"/>
    <property type="molecule type" value="Genomic_DNA"/>
</dbReference>
<dbReference type="AlphaFoldDB" id="W1XB34"/>
<gene>
    <name evidence="2" type="ORF">Q604_UNBC17274G0001</name>
</gene>